<organism evidence="2 3">
    <name type="scientific">Copranaerobaculum intestinale</name>
    <dbReference type="NCBI Taxonomy" id="2692629"/>
    <lineage>
        <taxon>Bacteria</taxon>
        <taxon>Bacillati</taxon>
        <taxon>Bacillota</taxon>
        <taxon>Erysipelotrichia</taxon>
        <taxon>Erysipelotrichales</taxon>
        <taxon>Erysipelotrichaceae</taxon>
        <taxon>Copranaerobaculum</taxon>
    </lineage>
</organism>
<proteinExistence type="predicted"/>
<dbReference type="Proteomes" id="UP000434036">
    <property type="component" value="Unassembled WGS sequence"/>
</dbReference>
<keyword evidence="1" id="KW-0472">Membrane</keyword>
<keyword evidence="1" id="KW-1133">Transmembrane helix</keyword>
<dbReference type="Pfam" id="PF16152">
    <property type="entry name" value="DUF4860"/>
    <property type="match status" value="1"/>
</dbReference>
<reference evidence="2 3" key="1">
    <citation type="submission" date="2019-12" db="EMBL/GenBank/DDBJ databases">
        <authorList>
            <person name="Yang R."/>
        </authorList>
    </citation>
    <scope>NUCLEOTIDE SEQUENCE [LARGE SCALE GENOMIC DNA]</scope>
    <source>
        <strain evidence="2 3">DONG20-135</strain>
    </source>
</reference>
<gene>
    <name evidence="2" type="ORF">GSF08_11430</name>
</gene>
<keyword evidence="1" id="KW-0812">Transmembrane</keyword>
<evidence type="ECO:0000256" key="1">
    <source>
        <dbReference type="SAM" id="Phobius"/>
    </source>
</evidence>
<dbReference type="AlphaFoldDB" id="A0A6N8UH92"/>
<evidence type="ECO:0000313" key="2">
    <source>
        <dbReference type="EMBL" id="MXQ74537.1"/>
    </source>
</evidence>
<name>A0A6N8UH92_9FIRM</name>
<dbReference type="InterPro" id="IPR032340">
    <property type="entry name" value="DUF4860"/>
</dbReference>
<keyword evidence="3" id="KW-1185">Reference proteome</keyword>
<dbReference type="EMBL" id="WUUQ01000009">
    <property type="protein sequence ID" value="MXQ74537.1"/>
    <property type="molecule type" value="Genomic_DNA"/>
</dbReference>
<reference evidence="2 3" key="2">
    <citation type="submission" date="2020-01" db="EMBL/GenBank/DDBJ databases">
        <title>Clostridiaceae sp. nov. isolated from the gut of human by culturomics.</title>
        <authorList>
            <person name="Chang Y."/>
        </authorList>
    </citation>
    <scope>NUCLEOTIDE SEQUENCE [LARGE SCALE GENOMIC DNA]</scope>
    <source>
        <strain evidence="2 3">DONG20-135</strain>
    </source>
</reference>
<evidence type="ECO:0000313" key="3">
    <source>
        <dbReference type="Proteomes" id="UP000434036"/>
    </source>
</evidence>
<comment type="caution">
    <text evidence="2">The sequence shown here is derived from an EMBL/GenBank/DDBJ whole genome shotgun (WGS) entry which is preliminary data.</text>
</comment>
<sequence>MKLRKGNTILFPMVLFCVFACGSFLAILYGIDAYQTIEQRADDNFAKSTPLAYLTNKVRSQDESKGVRIENIQGKTCLVLTSQEEEAYRTLIYFQDHKLYELLIPAAREVNFSEGTLVMNVSQLDMKQEQNKITFTIKHKDTYYKQQVILRSSDKESV</sequence>
<protein>
    <submittedName>
        <fullName evidence="2">DUF4860 domain-containing protein</fullName>
    </submittedName>
</protein>
<accession>A0A6N8UH92</accession>
<dbReference type="RefSeq" id="WP_160625921.1">
    <property type="nucleotide sequence ID" value="NZ_WUUQ01000009.1"/>
</dbReference>
<feature type="transmembrane region" description="Helical" evidence="1">
    <location>
        <begin position="9"/>
        <end position="31"/>
    </location>
</feature>